<evidence type="ECO:0000313" key="4">
    <source>
        <dbReference type="Proteomes" id="UP000636891"/>
    </source>
</evidence>
<evidence type="ECO:0000256" key="1">
    <source>
        <dbReference type="SAM" id="Phobius"/>
    </source>
</evidence>
<dbReference type="InterPro" id="IPR002656">
    <property type="entry name" value="Acyl_transf_3_dom"/>
</dbReference>
<feature type="domain" description="Acyltransferase 3" evidence="2">
    <location>
        <begin position="27"/>
        <end position="331"/>
    </location>
</feature>
<feature type="transmembrane region" description="Helical" evidence="1">
    <location>
        <begin position="219"/>
        <end position="237"/>
    </location>
</feature>
<dbReference type="EMBL" id="JACOOK010000004">
    <property type="protein sequence ID" value="MBC5617098.1"/>
    <property type="molecule type" value="Genomic_DNA"/>
</dbReference>
<feature type="transmembrane region" description="Helical" evidence="1">
    <location>
        <begin position="189"/>
        <end position="207"/>
    </location>
</feature>
<dbReference type="Pfam" id="PF01757">
    <property type="entry name" value="Acyl_transf_3"/>
    <property type="match status" value="1"/>
</dbReference>
<keyword evidence="1" id="KW-1133">Transmembrane helix</keyword>
<evidence type="ECO:0000259" key="2">
    <source>
        <dbReference type="Pfam" id="PF01757"/>
    </source>
</evidence>
<keyword evidence="1" id="KW-0812">Transmembrane</keyword>
<evidence type="ECO:0000313" key="3">
    <source>
        <dbReference type="EMBL" id="MBC5617098.1"/>
    </source>
</evidence>
<comment type="caution">
    <text evidence="3">The sequence shown here is derived from an EMBL/GenBank/DDBJ whole genome shotgun (WGS) entry which is preliminary data.</text>
</comment>
<feature type="transmembrane region" description="Helical" evidence="1">
    <location>
        <begin position="89"/>
        <end position="109"/>
    </location>
</feature>
<dbReference type="GO" id="GO:0016746">
    <property type="term" value="F:acyltransferase activity"/>
    <property type="evidence" value="ECO:0007669"/>
    <property type="project" value="UniProtKB-KW"/>
</dbReference>
<dbReference type="InterPro" id="IPR052734">
    <property type="entry name" value="Nod_factor_acetyltransferase"/>
</dbReference>
<proteinExistence type="predicted"/>
<feature type="transmembrane region" description="Helical" evidence="1">
    <location>
        <begin position="59"/>
        <end position="77"/>
    </location>
</feature>
<keyword evidence="3" id="KW-0012">Acyltransferase</keyword>
<dbReference type="PANTHER" id="PTHR37312">
    <property type="entry name" value="MEMBRANE-BOUND ACYLTRANSFERASE YKRP-RELATED"/>
    <property type="match status" value="1"/>
</dbReference>
<keyword evidence="4" id="KW-1185">Reference proteome</keyword>
<feature type="transmembrane region" description="Helical" evidence="1">
    <location>
        <begin position="158"/>
        <end position="174"/>
    </location>
</feature>
<keyword evidence="1" id="KW-0472">Membrane</keyword>
<dbReference type="RefSeq" id="WP_101572223.1">
    <property type="nucleotide sequence ID" value="NZ_JACOOK010000004.1"/>
</dbReference>
<sequence>MQNMFSFNLIKNTVSSTVVVSPVPQRNNSIDIARGICMFLVMLYHSECYFPTSIHIQPFFAPFFLTTFFFITGRYIVKETAPLSFLRKLKRIFATLVWPYLIFTTLIWLPKAFAHGNDVTIKSMLYDVLGGTASWFVAALIVCEILFYIFYKLFRNEYILLICGLSLLILGTYLKRVDPAPSFWYYKEAFVNLIFVCLGYIWSLHYNVIQKTLSGKYSLLAFTSLYIALFAIFRYTPVSEYDGIMIDSFKSLVLSGSGIVFILKLSEFIRNQPVLEYIGRNSILYYFLNGGVILILSKILNKINIPHYYVIDFLIAVIATAVITVLVWIINRYLPFFKRFPWENNRSLHFAKKG</sequence>
<reference evidence="3 4" key="1">
    <citation type="submission" date="2020-08" db="EMBL/GenBank/DDBJ databases">
        <title>Genome public.</title>
        <authorList>
            <person name="Liu C."/>
            <person name="Sun Q."/>
        </authorList>
    </citation>
    <scope>NUCLEOTIDE SEQUENCE [LARGE SCALE GENOMIC DNA]</scope>
    <source>
        <strain evidence="3 4">New-7</strain>
    </source>
</reference>
<protein>
    <submittedName>
        <fullName evidence="3">Acyltransferase</fullName>
    </submittedName>
</protein>
<keyword evidence="3" id="KW-0808">Transferase</keyword>
<feature type="transmembrane region" description="Helical" evidence="1">
    <location>
        <begin position="129"/>
        <end position="151"/>
    </location>
</feature>
<dbReference type="PANTHER" id="PTHR37312:SF1">
    <property type="entry name" value="MEMBRANE-BOUND ACYLTRANSFERASE YKRP-RELATED"/>
    <property type="match status" value="1"/>
</dbReference>
<gene>
    <name evidence="3" type="ORF">H8S08_08725</name>
</gene>
<organism evidence="3 4">
    <name type="scientific">Alistipes hominis</name>
    <dbReference type="NCBI Taxonomy" id="2763015"/>
    <lineage>
        <taxon>Bacteria</taxon>
        <taxon>Pseudomonadati</taxon>
        <taxon>Bacteroidota</taxon>
        <taxon>Bacteroidia</taxon>
        <taxon>Bacteroidales</taxon>
        <taxon>Rikenellaceae</taxon>
        <taxon>Alistipes</taxon>
    </lineage>
</organism>
<feature type="transmembrane region" description="Helical" evidence="1">
    <location>
        <begin position="283"/>
        <end position="301"/>
    </location>
</feature>
<dbReference type="Proteomes" id="UP000636891">
    <property type="component" value="Unassembled WGS sequence"/>
</dbReference>
<name>A0ABR7CN50_9BACT</name>
<feature type="transmembrane region" description="Helical" evidence="1">
    <location>
        <begin position="307"/>
        <end position="330"/>
    </location>
</feature>
<accession>A0ABR7CN50</accession>